<evidence type="ECO:0000313" key="2">
    <source>
        <dbReference type="Proteomes" id="UP000214600"/>
    </source>
</evidence>
<organism evidence="1 2">
    <name type="scientific">Burkholderia aenigmatica</name>
    <dbReference type="NCBI Taxonomy" id="2015348"/>
    <lineage>
        <taxon>Bacteria</taxon>
        <taxon>Pseudomonadati</taxon>
        <taxon>Pseudomonadota</taxon>
        <taxon>Betaproteobacteria</taxon>
        <taxon>Burkholderiales</taxon>
        <taxon>Burkholderiaceae</taxon>
        <taxon>Burkholderia</taxon>
        <taxon>Burkholderia cepacia complex</taxon>
    </lineage>
</organism>
<comment type="caution">
    <text evidence="1">The sequence shown here is derived from an EMBL/GenBank/DDBJ whole genome shotgun (WGS) entry which is preliminary data.</text>
</comment>
<name>A0A228HHA0_9BURK</name>
<evidence type="ECO:0000313" key="1">
    <source>
        <dbReference type="EMBL" id="OXI29590.1"/>
    </source>
</evidence>
<dbReference type="AlphaFoldDB" id="A0A228HHA0"/>
<dbReference type="EMBL" id="NKFA01000054">
    <property type="protein sequence ID" value="OXI29590.1"/>
    <property type="molecule type" value="Genomic_DNA"/>
</dbReference>
<sequence length="61" mass="7346">MRIGDAASAKVGDLLCEIPERPSNTFWLERCACRRRRPMQTDVSGFRLLWVWYRRMSWLTR</sequence>
<proteinExistence type="predicted"/>
<protein>
    <submittedName>
        <fullName evidence="1">Uncharacterized protein</fullName>
    </submittedName>
</protein>
<dbReference type="Proteomes" id="UP000214600">
    <property type="component" value="Unassembled WGS sequence"/>
</dbReference>
<gene>
    <name evidence="1" type="ORF">CFB84_43680</name>
</gene>
<accession>A0A228HHA0</accession>
<reference evidence="1 2" key="2">
    <citation type="submission" date="2017-08" db="EMBL/GenBank/DDBJ databases">
        <title>WGS of novel Burkholderia cepaca complex species.</title>
        <authorList>
            <person name="Lipuma J."/>
            <person name="Spilker T."/>
        </authorList>
    </citation>
    <scope>NUCLEOTIDE SEQUENCE [LARGE SCALE GENOMIC DNA]</scope>
    <source>
        <strain evidence="1 2">AU17325</strain>
    </source>
</reference>
<reference evidence="2" key="1">
    <citation type="submission" date="2017-06" db="EMBL/GenBank/DDBJ databases">
        <authorList>
            <person name="LiPuma J."/>
            <person name="Spilker T."/>
        </authorList>
    </citation>
    <scope>NUCLEOTIDE SEQUENCE [LARGE SCALE GENOMIC DNA]</scope>
    <source>
        <strain evidence="2">AU17325</strain>
    </source>
</reference>